<dbReference type="PROSITE" id="PS00304">
    <property type="entry name" value="SASP_1"/>
    <property type="match status" value="1"/>
</dbReference>
<dbReference type="EMBL" id="JAGGKV010000030">
    <property type="protein sequence ID" value="MBP1967210.1"/>
    <property type="molecule type" value="Genomic_DNA"/>
</dbReference>
<dbReference type="Proteomes" id="UP001519344">
    <property type="component" value="Unassembled WGS sequence"/>
</dbReference>
<organism evidence="2 3">
    <name type="scientific">Paenibacillus aceris</name>
    <dbReference type="NCBI Taxonomy" id="869555"/>
    <lineage>
        <taxon>Bacteria</taxon>
        <taxon>Bacillati</taxon>
        <taxon>Bacillota</taxon>
        <taxon>Bacilli</taxon>
        <taxon>Bacillales</taxon>
        <taxon>Paenibacillaceae</taxon>
        <taxon>Paenibacillus</taxon>
    </lineage>
</organism>
<protein>
    <submittedName>
        <fullName evidence="2">Small acid-soluble spore protein F (Minor alpha/beta-type SASP)</fullName>
    </submittedName>
</protein>
<evidence type="ECO:0000313" key="2">
    <source>
        <dbReference type="EMBL" id="MBP1967210.1"/>
    </source>
</evidence>
<sequence>MSRRRGVMSESFKNELAKDLGFYDVVQREGWEGIRTKDAGNMVKRAIQIAEEQLAKQYSTSAPSAQTAYGQPNYTQPSYTQASTYNQQVVQTPQYYGQQTVSATPAHMPSNTQNVHPSSMSNGSAHTGWNPMASASQQAAQINQRPYYS</sequence>
<accession>A0ABS4I8E3</accession>
<gene>
    <name evidence="2" type="ORF">J2Z65_006474</name>
</gene>
<reference evidence="2 3" key="1">
    <citation type="submission" date="2021-03" db="EMBL/GenBank/DDBJ databases">
        <title>Genomic Encyclopedia of Type Strains, Phase IV (KMG-IV): sequencing the most valuable type-strain genomes for metagenomic binning, comparative biology and taxonomic classification.</title>
        <authorList>
            <person name="Goeker M."/>
        </authorList>
    </citation>
    <scope>NUCLEOTIDE SEQUENCE [LARGE SCALE GENOMIC DNA]</scope>
    <source>
        <strain evidence="2 3">DSM 24950</strain>
    </source>
</reference>
<name>A0ABS4I8E3_9BACL</name>
<feature type="compositionally biased region" description="Polar residues" evidence="1">
    <location>
        <begin position="100"/>
        <end position="127"/>
    </location>
</feature>
<evidence type="ECO:0000313" key="3">
    <source>
        <dbReference type="Proteomes" id="UP001519344"/>
    </source>
</evidence>
<keyword evidence="3" id="KW-1185">Reference proteome</keyword>
<dbReference type="InterPro" id="IPR018126">
    <property type="entry name" value="SASP_alpha/beta-type_CS"/>
</dbReference>
<dbReference type="Gene3D" id="6.10.10.80">
    <property type="entry name" value="Small, acid-soluble spore protein, alpha/beta type-like"/>
    <property type="match status" value="1"/>
</dbReference>
<proteinExistence type="predicted"/>
<dbReference type="InterPro" id="IPR038300">
    <property type="entry name" value="SASP_sf_alpha/beta"/>
</dbReference>
<comment type="caution">
    <text evidence="2">The sequence shown here is derived from an EMBL/GenBank/DDBJ whole genome shotgun (WGS) entry which is preliminary data.</text>
</comment>
<evidence type="ECO:0000256" key="1">
    <source>
        <dbReference type="SAM" id="MobiDB-lite"/>
    </source>
</evidence>
<feature type="region of interest" description="Disordered" evidence="1">
    <location>
        <begin position="100"/>
        <end position="149"/>
    </location>
</feature>